<keyword evidence="5" id="KW-0547">Nucleotide-binding</keyword>
<dbReference type="Proteomes" id="UP000001733">
    <property type="component" value="Chromosome"/>
</dbReference>
<evidence type="ECO:0000256" key="3">
    <source>
        <dbReference type="ARBA" id="ARBA00013047"/>
    </source>
</evidence>
<dbReference type="UniPathway" id="UPA00074">
    <property type="reaction ID" value="UER00129"/>
</dbReference>
<protein>
    <recommendedName>
        <fullName evidence="3">phosphoribosylformylglycinamidine cyclo-ligase</fullName>
        <ecNumber evidence="3">6.3.3.1</ecNumber>
    </recommendedName>
    <alternativeName>
        <fullName evidence="8">AIR synthase</fullName>
    </alternativeName>
    <alternativeName>
        <fullName evidence="7">Phosphoribosyl-aminoimidazole synthetase</fullName>
    </alternativeName>
</protein>
<evidence type="ECO:0000256" key="2">
    <source>
        <dbReference type="ARBA" id="ARBA00010280"/>
    </source>
</evidence>
<keyword evidence="6" id="KW-0067">ATP-binding</keyword>
<dbReference type="eggNOG" id="COG0150">
    <property type="taxonomic scope" value="Bacteria"/>
</dbReference>
<dbReference type="AlphaFoldDB" id="B5YCG1"/>
<proteinExistence type="inferred from homology"/>
<dbReference type="PANTHER" id="PTHR10520:SF12">
    <property type="entry name" value="TRIFUNCTIONAL PURINE BIOSYNTHETIC PROTEIN ADENOSINE-3"/>
    <property type="match status" value="1"/>
</dbReference>
<comment type="similarity">
    <text evidence="2">Belongs to the AIR synthase family.</text>
</comment>
<evidence type="ECO:0000256" key="6">
    <source>
        <dbReference type="ARBA" id="ARBA00022840"/>
    </source>
</evidence>
<dbReference type="InterPro" id="IPR036676">
    <property type="entry name" value="PurM-like_C_sf"/>
</dbReference>
<reference evidence="11 12" key="1">
    <citation type="journal article" date="2014" name="Genome Announc.">
        <title>Complete Genome Sequence of the Extreme Thermophile Dictyoglomus thermophilum H-6-12.</title>
        <authorList>
            <person name="Coil D.A."/>
            <person name="Badger J.H."/>
            <person name="Forberger H.C."/>
            <person name="Riggs F."/>
            <person name="Madupu R."/>
            <person name="Fedorova N."/>
            <person name="Ward N."/>
            <person name="Robb F.T."/>
            <person name="Eisen J.A."/>
        </authorList>
    </citation>
    <scope>NUCLEOTIDE SEQUENCE [LARGE SCALE GENOMIC DNA]</scope>
    <source>
        <strain evidence="12">ATCC 35947 / DSM 3960 / H-6-12</strain>
    </source>
</reference>
<gene>
    <name evidence="11" type="ordered locus">DICTH_0336</name>
</gene>
<evidence type="ECO:0000259" key="10">
    <source>
        <dbReference type="Pfam" id="PF02769"/>
    </source>
</evidence>
<dbReference type="PANTHER" id="PTHR10520">
    <property type="entry name" value="TRIFUNCTIONAL PURINE BIOSYNTHETIC PROTEIN ADENOSINE-3-RELATED"/>
    <property type="match status" value="1"/>
</dbReference>
<dbReference type="KEGG" id="dth:DICTH_0336"/>
<evidence type="ECO:0000256" key="7">
    <source>
        <dbReference type="ARBA" id="ARBA00031908"/>
    </source>
</evidence>
<dbReference type="InterPro" id="IPR004733">
    <property type="entry name" value="PurM_cligase"/>
</dbReference>
<dbReference type="OrthoDB" id="9802507at2"/>
<dbReference type="SUPFAM" id="SSF56042">
    <property type="entry name" value="PurM C-terminal domain-like"/>
    <property type="match status" value="1"/>
</dbReference>
<dbReference type="EC" id="6.3.3.1" evidence="3"/>
<dbReference type="Pfam" id="PF02769">
    <property type="entry name" value="AIRS_C"/>
    <property type="match status" value="1"/>
</dbReference>
<evidence type="ECO:0000313" key="12">
    <source>
        <dbReference type="Proteomes" id="UP000001733"/>
    </source>
</evidence>
<evidence type="ECO:0000256" key="8">
    <source>
        <dbReference type="ARBA" id="ARBA00032931"/>
    </source>
</evidence>
<dbReference type="GO" id="GO:0005524">
    <property type="term" value="F:ATP binding"/>
    <property type="evidence" value="ECO:0007669"/>
    <property type="project" value="UniProtKB-KW"/>
</dbReference>
<comment type="catalytic activity">
    <reaction evidence="9">
        <text>2-formamido-N(1)-(5-O-phospho-beta-D-ribosyl)acetamidine + ATP = 5-amino-1-(5-phospho-beta-D-ribosyl)imidazole + ADP + phosphate + H(+)</text>
        <dbReference type="Rhea" id="RHEA:23032"/>
        <dbReference type="ChEBI" id="CHEBI:15378"/>
        <dbReference type="ChEBI" id="CHEBI:30616"/>
        <dbReference type="ChEBI" id="CHEBI:43474"/>
        <dbReference type="ChEBI" id="CHEBI:137981"/>
        <dbReference type="ChEBI" id="CHEBI:147287"/>
        <dbReference type="ChEBI" id="CHEBI:456216"/>
        <dbReference type="EC" id="6.3.3.1"/>
    </reaction>
</comment>
<dbReference type="PaxDb" id="309799-DICTH_0336"/>
<dbReference type="Gene3D" id="3.90.650.10">
    <property type="entry name" value="PurM-like C-terminal domain"/>
    <property type="match status" value="1"/>
</dbReference>
<evidence type="ECO:0000313" key="11">
    <source>
        <dbReference type="EMBL" id="ACI18515.1"/>
    </source>
</evidence>
<name>B5YCG1_DICT6</name>
<evidence type="ECO:0000256" key="9">
    <source>
        <dbReference type="ARBA" id="ARBA00049057"/>
    </source>
</evidence>
<dbReference type="GO" id="GO:0004641">
    <property type="term" value="F:phosphoribosylformylglycinamidine cyclo-ligase activity"/>
    <property type="evidence" value="ECO:0007669"/>
    <property type="project" value="UniProtKB-EC"/>
</dbReference>
<evidence type="ECO:0000256" key="5">
    <source>
        <dbReference type="ARBA" id="ARBA00022741"/>
    </source>
</evidence>
<sequence>MVALESSGFHSNGYSLIRKILKDKEIDPTKDYGFGRPLVDLLLEPTRIYCHVVYPLIEKGLVKALSHVRGGGIVENTLRVTMGRGVKLFKEKIKTQEFMKFIIKEGNVSEEEAMRVFNMGVGMVITTNNEDRLLEELKNQNLDYDFYLVGKVV</sequence>
<dbReference type="RefSeq" id="WP_012547147.1">
    <property type="nucleotide sequence ID" value="NC_011297.1"/>
</dbReference>
<dbReference type="InterPro" id="IPR010918">
    <property type="entry name" value="PurM-like_C_dom"/>
</dbReference>
<keyword evidence="4 11" id="KW-0436">Ligase</keyword>
<dbReference type="GO" id="GO:0046084">
    <property type="term" value="P:adenine biosynthetic process"/>
    <property type="evidence" value="ECO:0007669"/>
    <property type="project" value="TreeGrafter"/>
</dbReference>
<comment type="pathway">
    <text evidence="1">Purine metabolism; IMP biosynthesis via de novo pathway; 5-amino-1-(5-phospho-D-ribosyl)imidazole from N(2)-formyl-N(1)-(5-phospho-D-ribosyl)glycinamide: step 2/2.</text>
</comment>
<evidence type="ECO:0000256" key="4">
    <source>
        <dbReference type="ARBA" id="ARBA00022598"/>
    </source>
</evidence>
<dbReference type="GO" id="GO:0006189">
    <property type="term" value="P:'de novo' IMP biosynthetic process"/>
    <property type="evidence" value="ECO:0007669"/>
    <property type="project" value="UniProtKB-UniPathway"/>
</dbReference>
<dbReference type="EMBL" id="CP001146">
    <property type="protein sequence ID" value="ACI18515.1"/>
    <property type="molecule type" value="Genomic_DNA"/>
</dbReference>
<feature type="domain" description="PurM-like C-terminal" evidence="10">
    <location>
        <begin position="2"/>
        <end position="153"/>
    </location>
</feature>
<accession>B5YCG1</accession>
<evidence type="ECO:0000256" key="1">
    <source>
        <dbReference type="ARBA" id="ARBA00004686"/>
    </source>
</evidence>
<dbReference type="GO" id="GO:0004637">
    <property type="term" value="F:phosphoribosylamine-glycine ligase activity"/>
    <property type="evidence" value="ECO:0007669"/>
    <property type="project" value="TreeGrafter"/>
</dbReference>
<dbReference type="HOGENOM" id="CLU_1710362_0_0_0"/>
<dbReference type="GO" id="GO:0005829">
    <property type="term" value="C:cytosol"/>
    <property type="evidence" value="ECO:0007669"/>
    <property type="project" value="TreeGrafter"/>
</dbReference>
<dbReference type="STRING" id="309799.DICTH_0336"/>
<keyword evidence="12" id="KW-1185">Reference proteome</keyword>
<organism evidence="11 12">
    <name type="scientific">Dictyoglomus thermophilum (strain ATCC 35947 / DSM 3960 / H-6-12)</name>
    <dbReference type="NCBI Taxonomy" id="309799"/>
    <lineage>
        <taxon>Bacteria</taxon>
        <taxon>Pseudomonadati</taxon>
        <taxon>Dictyoglomota</taxon>
        <taxon>Dictyoglomia</taxon>
        <taxon>Dictyoglomales</taxon>
        <taxon>Dictyoglomaceae</taxon>
        <taxon>Dictyoglomus</taxon>
    </lineage>
</organism>